<dbReference type="GO" id="GO:0016324">
    <property type="term" value="C:apical plasma membrane"/>
    <property type="evidence" value="ECO:0007669"/>
    <property type="project" value="UniProtKB-SubCell"/>
</dbReference>
<keyword evidence="11 21" id="KW-0472">Membrane</keyword>
<reference evidence="22" key="1">
    <citation type="submission" date="2020-06" db="EMBL/GenBank/DDBJ databases">
        <authorList>
            <consortium name="Wellcome Sanger Institute Data Sharing"/>
        </authorList>
    </citation>
    <scope>NUCLEOTIDE SEQUENCE [LARGE SCALE GENOMIC DNA]</scope>
</reference>
<evidence type="ECO:0000256" key="4">
    <source>
        <dbReference type="ARBA" id="ARBA00022475"/>
    </source>
</evidence>
<gene>
    <name evidence="22" type="primary">slc5a1</name>
</gene>
<evidence type="ECO:0000256" key="19">
    <source>
        <dbReference type="ARBA" id="ARBA00043128"/>
    </source>
</evidence>
<feature type="transmembrane region" description="Helical" evidence="21">
    <location>
        <begin position="497"/>
        <end position="519"/>
    </location>
</feature>
<evidence type="ECO:0000313" key="23">
    <source>
        <dbReference type="Proteomes" id="UP000694680"/>
    </source>
</evidence>
<dbReference type="GO" id="GO:0005412">
    <property type="term" value="F:D-glucose:sodium symporter activity"/>
    <property type="evidence" value="ECO:0007669"/>
    <property type="project" value="TreeGrafter"/>
</dbReference>
<keyword evidence="3" id="KW-0813">Transport</keyword>
<feature type="transmembrane region" description="Helical" evidence="21">
    <location>
        <begin position="426"/>
        <end position="448"/>
    </location>
</feature>
<evidence type="ECO:0000256" key="20">
    <source>
        <dbReference type="RuleBase" id="RU362091"/>
    </source>
</evidence>
<keyword evidence="7" id="KW-0769">Symport</keyword>
<keyword evidence="23" id="KW-1185">Reference proteome</keyword>
<dbReference type="PROSITE" id="PS50283">
    <property type="entry name" value="NA_SOLUT_SYMP_3"/>
    <property type="match status" value="1"/>
</dbReference>
<evidence type="ECO:0000256" key="16">
    <source>
        <dbReference type="ARBA" id="ARBA00036206"/>
    </source>
</evidence>
<feature type="transmembrane region" description="Helical" evidence="21">
    <location>
        <begin position="352"/>
        <end position="372"/>
    </location>
</feature>
<evidence type="ECO:0000256" key="13">
    <source>
        <dbReference type="ARBA" id="ARBA00023180"/>
    </source>
</evidence>
<sequence length="632" mass="69503">ETTPTFKSRSMNNTTVALNNPADISVIVIYFVVVLAVGIWAMVRTNRSTVGGFFLAGRSMVWWPIGASLFASNIGSGHFVGIAGTAAAGGIAIGGFEWNVVTMPEYLKKRFGGHRIRIYLSVLSLFLYVFTKISADMFSGAIFINQALGLNIYLAVIMLLLITALYTVTGGLAAVIYTDTLQTIIMIVGSFILMGFAFDKVGGYEQFQARYMTAVPSITGNISAKCYEPRADAFHIFRDAITGDLPWPGLVFGLTIQAMWYWCTDQVIVQRCLSAKNLSHVKAGCILCGYLKILPMFLMVFPGMISRILYADEVACVDPDECMKYCGASVGCTNIAYPKMVVYLMPNGLRGLMLSVMLASLMSSLTSVFNSSSTLFTMDIYTKIRSTASERELMIAGRVFILALIGVSIAWIPVVQSAQSGQLFDYIQSTSSYLAPPVAAVFMLAIFCKRVNETGAFYGLVIGLLIGLSRMITEFIYGTGSCVSPSNCPTIICGVHYLYFAIILFVTSCVIIMGISLMTKPIEDKHLYRLCWSLRNNTEERVDIDQDDWVNAKDTNSLEIEEPTEEPGFCKKAVMCFCGLEESKAVKLTPEEEAEMQKKLTDTSEEPLWRNIVNANAIILLCVAVFCHAFFG</sequence>
<evidence type="ECO:0000256" key="3">
    <source>
        <dbReference type="ARBA" id="ARBA00022448"/>
    </source>
</evidence>
<dbReference type="Pfam" id="PF00474">
    <property type="entry name" value="SSF"/>
    <property type="match status" value="1"/>
</dbReference>
<feature type="transmembrane region" description="Helical" evidence="21">
    <location>
        <begin position="150"/>
        <end position="168"/>
    </location>
</feature>
<feature type="transmembrane region" description="Helical" evidence="21">
    <location>
        <begin position="24"/>
        <end position="43"/>
    </location>
</feature>
<evidence type="ECO:0000256" key="12">
    <source>
        <dbReference type="ARBA" id="ARBA00023157"/>
    </source>
</evidence>
<evidence type="ECO:0000256" key="21">
    <source>
        <dbReference type="SAM" id="Phobius"/>
    </source>
</evidence>
<keyword evidence="5" id="KW-0762">Sugar transport</keyword>
<reference evidence="22" key="2">
    <citation type="submission" date="2025-08" db="UniProtKB">
        <authorList>
            <consortium name="Ensembl"/>
        </authorList>
    </citation>
    <scope>IDENTIFICATION</scope>
</reference>
<evidence type="ECO:0000256" key="5">
    <source>
        <dbReference type="ARBA" id="ARBA00022597"/>
    </source>
</evidence>
<feature type="transmembrane region" description="Helical" evidence="21">
    <location>
        <begin position="245"/>
        <end position="263"/>
    </location>
</feature>
<evidence type="ECO:0000256" key="2">
    <source>
        <dbReference type="ARBA" id="ARBA00006434"/>
    </source>
</evidence>
<evidence type="ECO:0000256" key="9">
    <source>
        <dbReference type="ARBA" id="ARBA00023053"/>
    </source>
</evidence>
<feature type="transmembrane region" description="Helical" evidence="21">
    <location>
        <begin position="284"/>
        <end position="305"/>
    </location>
</feature>
<keyword evidence="14" id="KW-0739">Sodium transport</keyword>
<evidence type="ECO:0000256" key="10">
    <source>
        <dbReference type="ARBA" id="ARBA00023065"/>
    </source>
</evidence>
<keyword evidence="4" id="KW-1003">Cell membrane</keyword>
<keyword evidence="8 21" id="KW-1133">Transmembrane helix</keyword>
<dbReference type="Proteomes" id="UP000694680">
    <property type="component" value="Chromosome 12"/>
</dbReference>
<dbReference type="Gene3D" id="1.20.1730.10">
    <property type="entry name" value="Sodium/glucose cotransporter"/>
    <property type="match status" value="1"/>
</dbReference>
<dbReference type="Ensembl" id="ENSGWIT00000039828.1">
    <property type="protein sequence ID" value="ENSGWIP00000036553.1"/>
    <property type="gene ID" value="ENSGWIG00000018648.1"/>
</dbReference>
<dbReference type="PROSITE" id="PS00456">
    <property type="entry name" value="NA_SOLUT_SYMP_1"/>
    <property type="match status" value="1"/>
</dbReference>
<organism evidence="22 23">
    <name type="scientific">Gouania willdenowi</name>
    <name type="common">Blunt-snouted clingfish</name>
    <name type="synonym">Lepadogaster willdenowi</name>
    <dbReference type="NCBI Taxonomy" id="441366"/>
    <lineage>
        <taxon>Eukaryota</taxon>
        <taxon>Metazoa</taxon>
        <taxon>Chordata</taxon>
        <taxon>Craniata</taxon>
        <taxon>Vertebrata</taxon>
        <taxon>Euteleostomi</taxon>
        <taxon>Actinopterygii</taxon>
        <taxon>Neopterygii</taxon>
        <taxon>Teleostei</taxon>
        <taxon>Neoteleostei</taxon>
        <taxon>Acanthomorphata</taxon>
        <taxon>Ovalentaria</taxon>
        <taxon>Blenniimorphae</taxon>
        <taxon>Blenniiformes</taxon>
        <taxon>Gobiesocoidei</taxon>
        <taxon>Gobiesocidae</taxon>
        <taxon>Gobiesocinae</taxon>
        <taxon>Gouania</taxon>
    </lineage>
</organism>
<feature type="transmembrane region" description="Helical" evidence="21">
    <location>
        <begin position="455"/>
        <end position="477"/>
    </location>
</feature>
<comment type="subcellular location">
    <subcellularLocation>
        <location evidence="1">Apical cell membrane</location>
        <topology evidence="1">Multi-pass membrane protein</topology>
    </subcellularLocation>
</comment>
<feature type="transmembrane region" description="Helical" evidence="21">
    <location>
        <begin position="393"/>
        <end position="414"/>
    </location>
</feature>
<feature type="transmembrane region" description="Helical" evidence="21">
    <location>
        <begin position="118"/>
        <end position="144"/>
    </location>
</feature>
<dbReference type="PANTHER" id="PTHR11819">
    <property type="entry name" value="SOLUTE CARRIER FAMILY 5"/>
    <property type="match status" value="1"/>
</dbReference>
<evidence type="ECO:0000256" key="11">
    <source>
        <dbReference type="ARBA" id="ARBA00023136"/>
    </source>
</evidence>
<comment type="catalytic activity">
    <reaction evidence="15">
        <text>D-glucose(out) + 2 Na(+)(out) = D-glucose(in) + 2 Na(+)(in)</text>
        <dbReference type="Rhea" id="RHEA:70495"/>
        <dbReference type="ChEBI" id="CHEBI:4167"/>
        <dbReference type="ChEBI" id="CHEBI:29101"/>
    </reaction>
    <physiologicalReaction direction="left-to-right" evidence="15">
        <dbReference type="Rhea" id="RHEA:70496"/>
    </physiologicalReaction>
</comment>
<evidence type="ECO:0000256" key="8">
    <source>
        <dbReference type="ARBA" id="ARBA00022989"/>
    </source>
</evidence>
<reference evidence="22" key="3">
    <citation type="submission" date="2025-09" db="UniProtKB">
        <authorList>
            <consortium name="Ensembl"/>
        </authorList>
    </citation>
    <scope>IDENTIFICATION</scope>
</reference>
<protein>
    <recommendedName>
        <fullName evidence="17">Sodium/glucose cotransporter 1</fullName>
    </recommendedName>
    <alternativeName>
        <fullName evidence="19">High affinity sodium-glucose cotransporter</fullName>
    </alternativeName>
    <alternativeName>
        <fullName evidence="18">Solute carrier family 5 member 1</fullName>
    </alternativeName>
</protein>
<dbReference type="NCBIfam" id="TIGR00813">
    <property type="entry name" value="sss"/>
    <property type="match status" value="1"/>
</dbReference>
<evidence type="ECO:0000256" key="6">
    <source>
        <dbReference type="ARBA" id="ARBA00022692"/>
    </source>
</evidence>
<comment type="catalytic activity">
    <reaction evidence="16">
        <text>D-galactose(out) + 2 Na(+)(out) = D-galactose(in) + 2 Na(+)(in)</text>
        <dbReference type="Rhea" id="RHEA:70499"/>
        <dbReference type="ChEBI" id="CHEBI:4139"/>
        <dbReference type="ChEBI" id="CHEBI:29101"/>
    </reaction>
    <physiologicalReaction direction="left-to-right" evidence="16">
        <dbReference type="Rhea" id="RHEA:70500"/>
    </physiologicalReaction>
</comment>
<evidence type="ECO:0000313" key="22">
    <source>
        <dbReference type="Ensembl" id="ENSGWIP00000036553.1"/>
    </source>
</evidence>
<evidence type="ECO:0000256" key="15">
    <source>
        <dbReference type="ARBA" id="ARBA00036179"/>
    </source>
</evidence>
<evidence type="ECO:0000256" key="17">
    <source>
        <dbReference type="ARBA" id="ARBA00040046"/>
    </source>
</evidence>
<name>A0A8C5N8E2_GOUWI</name>
<dbReference type="InterPro" id="IPR018212">
    <property type="entry name" value="Na/solute_symporter_CS"/>
</dbReference>
<dbReference type="PROSITE" id="PS00457">
    <property type="entry name" value="NA_SOLUT_SYMP_2"/>
    <property type="match status" value="1"/>
</dbReference>
<accession>A0A8C5N8E2</accession>
<keyword evidence="6 21" id="KW-0812">Transmembrane</keyword>
<evidence type="ECO:0000256" key="7">
    <source>
        <dbReference type="ARBA" id="ARBA00022847"/>
    </source>
</evidence>
<feature type="transmembrane region" description="Helical" evidence="21">
    <location>
        <begin position="77"/>
        <end position="98"/>
    </location>
</feature>
<evidence type="ECO:0000256" key="1">
    <source>
        <dbReference type="ARBA" id="ARBA00004424"/>
    </source>
</evidence>
<evidence type="ECO:0000256" key="18">
    <source>
        <dbReference type="ARBA" id="ARBA00042803"/>
    </source>
</evidence>
<dbReference type="InterPro" id="IPR038377">
    <property type="entry name" value="Na/Glc_symporter_sf"/>
</dbReference>
<evidence type="ECO:0000256" key="14">
    <source>
        <dbReference type="ARBA" id="ARBA00023201"/>
    </source>
</evidence>
<dbReference type="FunFam" id="1.20.1730.10:FF:000005">
    <property type="entry name" value="sodium/glucose cotransporter 1 isoform X1"/>
    <property type="match status" value="1"/>
</dbReference>
<keyword evidence="12" id="KW-1015">Disulfide bond</keyword>
<keyword evidence="9" id="KW-0915">Sodium</keyword>
<dbReference type="PANTHER" id="PTHR11819:SF151">
    <property type="entry name" value="SODIUM_GLUCOSE COTRANSPORTER 1"/>
    <property type="match status" value="1"/>
</dbReference>
<feature type="transmembrane region" description="Helical" evidence="21">
    <location>
        <begin position="608"/>
        <end position="631"/>
    </location>
</feature>
<proteinExistence type="inferred from homology"/>
<comment type="similarity">
    <text evidence="2 20">Belongs to the sodium:solute symporter (SSF) (TC 2.A.21) family.</text>
</comment>
<dbReference type="AlphaFoldDB" id="A0A8C5N8E2"/>
<keyword evidence="13" id="KW-0325">Glycoprotein</keyword>
<feature type="transmembrane region" description="Helical" evidence="21">
    <location>
        <begin position="180"/>
        <end position="198"/>
    </location>
</feature>
<dbReference type="InterPro" id="IPR001734">
    <property type="entry name" value="Na/solute_symporter"/>
</dbReference>
<keyword evidence="10" id="KW-0406">Ion transport</keyword>